<evidence type="ECO:0000256" key="6">
    <source>
        <dbReference type="ARBA" id="ARBA00023125"/>
    </source>
</evidence>
<dbReference type="InterPro" id="IPR036590">
    <property type="entry name" value="SRAP-like"/>
</dbReference>
<evidence type="ECO:0008006" key="11">
    <source>
        <dbReference type="Google" id="ProtNLM"/>
    </source>
</evidence>
<keyword evidence="4" id="KW-0378">Hydrolase</keyword>
<evidence type="ECO:0000256" key="3">
    <source>
        <dbReference type="ARBA" id="ARBA00022763"/>
    </source>
</evidence>
<protein>
    <recommendedName>
        <fullName evidence="11">DUF159 domain-containing protein</fullName>
    </recommendedName>
</protein>
<evidence type="ECO:0000256" key="4">
    <source>
        <dbReference type="ARBA" id="ARBA00022801"/>
    </source>
</evidence>
<keyword evidence="3" id="KW-0227">DNA damage</keyword>
<evidence type="ECO:0000313" key="10">
    <source>
        <dbReference type="Proteomes" id="UP000078397"/>
    </source>
</evidence>
<evidence type="ECO:0000256" key="5">
    <source>
        <dbReference type="ARBA" id="ARBA00023124"/>
    </source>
</evidence>
<dbReference type="SUPFAM" id="SSF143081">
    <property type="entry name" value="BB1717-like"/>
    <property type="match status" value="1"/>
</dbReference>
<dbReference type="OrthoDB" id="2111841at2759"/>
<evidence type="ECO:0000256" key="1">
    <source>
        <dbReference type="ARBA" id="ARBA00008136"/>
    </source>
</evidence>
<dbReference type="Pfam" id="PF02586">
    <property type="entry name" value="SRAP"/>
    <property type="match status" value="1"/>
</dbReference>
<dbReference type="GO" id="GO:0106300">
    <property type="term" value="P:protein-DNA covalent cross-linking repair"/>
    <property type="evidence" value="ECO:0007669"/>
    <property type="project" value="InterPro"/>
</dbReference>
<sequence length="421" mass="47160">MAFIKLLSWTGIPFFTPTQSKLSLSLKSGQINSPPIIKMCGRYALALRASQIRQLLQDDGMSVDYSIDEDGPGAPRQSYNFAPGYHGVVYRADTPDWGAGPRSRSHQNKDTGDDAPVEEDAAVPAPTGEVKYKLQSMKWGLVPFWTKRNPDYQTIMRTINCREDSLSTPGGMWASMKNKKRCIVIAQGFFEWLKTGPKDKLPHFIKRKDGHLMCFAGLWDCVQYEGSDEKLYTYTIITTDSNKQLKFLHDRMPVIFNPGSEKIKQWLDPARYEWSRELQSLLKPFDGELEVYPVTKDVGKVGNNSPSFIIPLNSKENKSNIANFFSNAQQKGGKETKTGAKAEAKPVVKDEPVEEDVKKASQTSGSSQEKRKEPPTRSSPPMKKPASEKAKISATKNEYKSPKKVREPGSQKITSFFGNSA</sequence>
<dbReference type="EMBL" id="LSBJ02000005">
    <property type="protein sequence ID" value="OAQ64023.1"/>
    <property type="molecule type" value="Genomic_DNA"/>
</dbReference>
<reference evidence="9 10" key="1">
    <citation type="journal article" date="2016" name="PLoS Pathog.">
        <title>Biosynthesis of antibiotic leucinostatins in bio-control fungus Purpureocillium lilacinum and their inhibition on phytophthora revealed by genome mining.</title>
        <authorList>
            <person name="Wang G."/>
            <person name="Liu Z."/>
            <person name="Lin R."/>
            <person name="Li E."/>
            <person name="Mao Z."/>
            <person name="Ling J."/>
            <person name="Yang Y."/>
            <person name="Yin W.B."/>
            <person name="Xie B."/>
        </authorList>
    </citation>
    <scope>NUCLEOTIDE SEQUENCE [LARGE SCALE GENOMIC DNA]</scope>
    <source>
        <strain evidence="9">170</strain>
    </source>
</reference>
<feature type="region of interest" description="Disordered" evidence="8">
    <location>
        <begin position="327"/>
        <end position="421"/>
    </location>
</feature>
<feature type="compositionally biased region" description="Basic and acidic residues" evidence="8">
    <location>
        <begin position="385"/>
        <end position="409"/>
    </location>
</feature>
<dbReference type="InterPro" id="IPR003738">
    <property type="entry name" value="SRAP"/>
</dbReference>
<dbReference type="GO" id="GO:0008233">
    <property type="term" value="F:peptidase activity"/>
    <property type="evidence" value="ECO:0007669"/>
    <property type="project" value="UniProtKB-KW"/>
</dbReference>
<name>A0A179FG98_METCM</name>
<dbReference type="GO" id="GO:0006508">
    <property type="term" value="P:proteolysis"/>
    <property type="evidence" value="ECO:0007669"/>
    <property type="project" value="UniProtKB-KW"/>
</dbReference>
<dbReference type="PANTHER" id="PTHR13604">
    <property type="entry name" value="DC12-RELATED"/>
    <property type="match status" value="1"/>
</dbReference>
<gene>
    <name evidence="9" type="ORF">VFPPC_05372</name>
</gene>
<keyword evidence="6" id="KW-0238">DNA-binding</keyword>
<keyword evidence="5" id="KW-0190">Covalent protein-DNA linkage</keyword>
<dbReference type="KEGG" id="pchm:VFPPC_05372"/>
<feature type="compositionally biased region" description="Polar residues" evidence="8">
    <location>
        <begin position="411"/>
        <end position="421"/>
    </location>
</feature>
<dbReference type="Proteomes" id="UP000078397">
    <property type="component" value="Unassembled WGS sequence"/>
</dbReference>
<dbReference type="RefSeq" id="XP_018141337.1">
    <property type="nucleotide sequence ID" value="XM_018284578.1"/>
</dbReference>
<organism evidence="9 10">
    <name type="scientific">Pochonia chlamydosporia 170</name>
    <dbReference type="NCBI Taxonomy" id="1380566"/>
    <lineage>
        <taxon>Eukaryota</taxon>
        <taxon>Fungi</taxon>
        <taxon>Dikarya</taxon>
        <taxon>Ascomycota</taxon>
        <taxon>Pezizomycotina</taxon>
        <taxon>Sordariomycetes</taxon>
        <taxon>Hypocreomycetidae</taxon>
        <taxon>Hypocreales</taxon>
        <taxon>Clavicipitaceae</taxon>
        <taxon>Pochonia</taxon>
    </lineage>
</organism>
<keyword evidence="7" id="KW-0456">Lyase</keyword>
<dbReference type="GeneID" id="28848572"/>
<evidence type="ECO:0000256" key="8">
    <source>
        <dbReference type="SAM" id="MobiDB-lite"/>
    </source>
</evidence>
<proteinExistence type="inferred from homology"/>
<accession>A0A179FG98</accession>
<feature type="region of interest" description="Disordered" evidence="8">
    <location>
        <begin position="96"/>
        <end position="119"/>
    </location>
</feature>
<dbReference type="AlphaFoldDB" id="A0A179FG98"/>
<dbReference type="GO" id="GO:0003697">
    <property type="term" value="F:single-stranded DNA binding"/>
    <property type="evidence" value="ECO:0007669"/>
    <property type="project" value="InterPro"/>
</dbReference>
<feature type="compositionally biased region" description="Basic and acidic residues" evidence="8">
    <location>
        <begin position="332"/>
        <end position="359"/>
    </location>
</feature>
<evidence type="ECO:0000256" key="2">
    <source>
        <dbReference type="ARBA" id="ARBA00022670"/>
    </source>
</evidence>
<keyword evidence="10" id="KW-1185">Reference proteome</keyword>
<dbReference type="PANTHER" id="PTHR13604:SF0">
    <property type="entry name" value="ABASIC SITE PROCESSING PROTEIN HMCES"/>
    <property type="match status" value="1"/>
</dbReference>
<dbReference type="STRING" id="1380566.A0A179FG98"/>
<evidence type="ECO:0000313" key="9">
    <source>
        <dbReference type="EMBL" id="OAQ64023.1"/>
    </source>
</evidence>
<dbReference type="GO" id="GO:0016829">
    <property type="term" value="F:lyase activity"/>
    <property type="evidence" value="ECO:0007669"/>
    <property type="project" value="UniProtKB-KW"/>
</dbReference>
<comment type="caution">
    <text evidence="9">The sequence shown here is derived from an EMBL/GenBank/DDBJ whole genome shotgun (WGS) entry which is preliminary data.</text>
</comment>
<dbReference type="Gene3D" id="3.90.1680.10">
    <property type="entry name" value="SOS response associated peptidase-like"/>
    <property type="match status" value="1"/>
</dbReference>
<comment type="similarity">
    <text evidence="1">Belongs to the SOS response-associated peptidase family.</text>
</comment>
<keyword evidence="2" id="KW-0645">Protease</keyword>
<evidence type="ECO:0000256" key="7">
    <source>
        <dbReference type="ARBA" id="ARBA00023239"/>
    </source>
</evidence>